<dbReference type="Gene3D" id="1.20.142.10">
    <property type="entry name" value="Poly(ADP-ribose) polymerase, regulatory domain"/>
    <property type="match status" value="1"/>
</dbReference>
<dbReference type="GO" id="GO:0003950">
    <property type="term" value="F:NAD+ poly-ADP-ribosyltransferase activity"/>
    <property type="evidence" value="ECO:0007669"/>
    <property type="project" value="InterPro"/>
</dbReference>
<dbReference type="InterPro" id="IPR050800">
    <property type="entry name" value="ARTD/PARP"/>
</dbReference>
<dbReference type="GO" id="GO:0005730">
    <property type="term" value="C:nucleolus"/>
    <property type="evidence" value="ECO:0007669"/>
    <property type="project" value="TreeGrafter"/>
</dbReference>
<keyword evidence="2" id="KW-0808">Transferase</keyword>
<name>A0A0B1SC48_OESDE</name>
<dbReference type="SUPFAM" id="SSF47587">
    <property type="entry name" value="Domain of poly(ADP-ribose) polymerase"/>
    <property type="match status" value="1"/>
</dbReference>
<feature type="non-terminal residue" evidence="5">
    <location>
        <position position="134"/>
    </location>
</feature>
<sequence length="134" mass="15437">MRTLSGEFYENFPVGDFEFGAVKIFDNVDEINRMRESLNRLTEVEVATRILTAAAQHPEYDRITYIRCALECRLTEMLPGLKMTQYILRYIHVTGGSSVKIKGIIALAPRTATLNYEKFVEDENQKFVRIINVV</sequence>
<reference evidence="5 6" key="1">
    <citation type="submission" date="2014-03" db="EMBL/GenBank/DDBJ databases">
        <title>Draft genome of the hookworm Oesophagostomum dentatum.</title>
        <authorList>
            <person name="Mitreva M."/>
        </authorList>
    </citation>
    <scope>NUCLEOTIDE SEQUENCE [LARGE SCALE GENOMIC DNA]</scope>
    <source>
        <strain evidence="5 6">OD-Hann</strain>
    </source>
</reference>
<evidence type="ECO:0000256" key="1">
    <source>
        <dbReference type="ARBA" id="ARBA00022676"/>
    </source>
</evidence>
<dbReference type="PANTHER" id="PTHR10459:SF117">
    <property type="entry name" value="POLY [ADP-RIBOSE] POLYMERASE TANKYRASE"/>
    <property type="match status" value="1"/>
</dbReference>
<gene>
    <name evidence="5" type="ORF">OESDEN_19526</name>
</gene>
<keyword evidence="1" id="KW-0328">Glycosyltransferase</keyword>
<dbReference type="InterPro" id="IPR036616">
    <property type="entry name" value="Poly(ADP-ribose)pol_reg_dom_sf"/>
</dbReference>
<dbReference type="Proteomes" id="UP000053660">
    <property type="component" value="Unassembled WGS sequence"/>
</dbReference>
<evidence type="ECO:0000256" key="3">
    <source>
        <dbReference type="ARBA" id="ARBA00023027"/>
    </source>
</evidence>
<dbReference type="AlphaFoldDB" id="A0A0B1SC48"/>
<keyword evidence="6" id="KW-1185">Reference proteome</keyword>
<evidence type="ECO:0000256" key="2">
    <source>
        <dbReference type="ARBA" id="ARBA00022679"/>
    </source>
</evidence>
<dbReference type="GO" id="GO:0006302">
    <property type="term" value="P:double-strand break repair"/>
    <property type="evidence" value="ECO:0007669"/>
    <property type="project" value="TreeGrafter"/>
</dbReference>
<dbReference type="EMBL" id="KN598964">
    <property type="protein sequence ID" value="KHJ80795.1"/>
    <property type="molecule type" value="Genomic_DNA"/>
</dbReference>
<accession>A0A0B1SC48</accession>
<proteinExistence type="predicted"/>
<organism evidence="5 6">
    <name type="scientific">Oesophagostomum dentatum</name>
    <name type="common">Nodular worm</name>
    <dbReference type="NCBI Taxonomy" id="61180"/>
    <lineage>
        <taxon>Eukaryota</taxon>
        <taxon>Metazoa</taxon>
        <taxon>Ecdysozoa</taxon>
        <taxon>Nematoda</taxon>
        <taxon>Chromadorea</taxon>
        <taxon>Rhabditida</taxon>
        <taxon>Rhabditina</taxon>
        <taxon>Rhabditomorpha</taxon>
        <taxon>Strongyloidea</taxon>
        <taxon>Strongylidae</taxon>
        <taxon>Oesophagostomum</taxon>
    </lineage>
</organism>
<evidence type="ECO:0000313" key="6">
    <source>
        <dbReference type="Proteomes" id="UP000053660"/>
    </source>
</evidence>
<dbReference type="PANTHER" id="PTHR10459">
    <property type="entry name" value="DNA LIGASE"/>
    <property type="match status" value="1"/>
</dbReference>
<feature type="domain" description="PARP alpha-helical" evidence="4">
    <location>
        <begin position="1"/>
        <end position="52"/>
    </location>
</feature>
<dbReference type="OrthoDB" id="5406014at2759"/>
<evidence type="ECO:0000313" key="5">
    <source>
        <dbReference type="EMBL" id="KHJ80795.1"/>
    </source>
</evidence>
<dbReference type="InterPro" id="IPR004102">
    <property type="entry name" value="Poly(ADP-ribose)pol_reg_dom"/>
</dbReference>
<dbReference type="GO" id="GO:0070212">
    <property type="term" value="P:protein poly-ADP-ribosylation"/>
    <property type="evidence" value="ECO:0007669"/>
    <property type="project" value="TreeGrafter"/>
</dbReference>
<dbReference type="PROSITE" id="PS51060">
    <property type="entry name" value="PARP_ALPHA_HD"/>
    <property type="match status" value="1"/>
</dbReference>
<dbReference type="GO" id="GO:1990404">
    <property type="term" value="F:NAD+-protein mono-ADP-ribosyltransferase activity"/>
    <property type="evidence" value="ECO:0007669"/>
    <property type="project" value="TreeGrafter"/>
</dbReference>
<evidence type="ECO:0000259" key="4">
    <source>
        <dbReference type="PROSITE" id="PS51060"/>
    </source>
</evidence>
<protein>
    <recommendedName>
        <fullName evidence="4">PARP alpha-helical domain-containing protein</fullName>
    </recommendedName>
</protein>
<keyword evidence="3" id="KW-0520">NAD</keyword>